<dbReference type="Gene3D" id="3.40.366.10">
    <property type="entry name" value="Malonyl-Coenzyme A Acyl Carrier Protein, domain 2"/>
    <property type="match status" value="1"/>
</dbReference>
<dbReference type="Pfam" id="PF00698">
    <property type="entry name" value="Acyl_transf_1"/>
    <property type="match status" value="1"/>
</dbReference>
<name>A0A330HUN7_9HYPH</name>
<organism evidence="2 3">
    <name type="scientific">Mesorhizobium hawassense</name>
    <dbReference type="NCBI Taxonomy" id="1209954"/>
    <lineage>
        <taxon>Bacteria</taxon>
        <taxon>Pseudomonadati</taxon>
        <taxon>Pseudomonadota</taxon>
        <taxon>Alphaproteobacteria</taxon>
        <taxon>Hyphomicrobiales</taxon>
        <taxon>Phyllobacteriaceae</taxon>
        <taxon>Mesorhizobium</taxon>
    </lineage>
</organism>
<evidence type="ECO:0000313" key="2">
    <source>
        <dbReference type="EMBL" id="RAZ92361.1"/>
    </source>
</evidence>
<reference evidence="3" key="1">
    <citation type="submission" date="2018-06" db="EMBL/GenBank/DDBJ databases">
        <authorList>
            <person name="Helene L.C."/>
            <person name="Dall'Agnol R."/>
            <person name="Delamuta J.R."/>
            <person name="Hungria M."/>
        </authorList>
    </citation>
    <scope>NUCLEOTIDE SEQUENCE [LARGE SCALE GENOMIC DNA]</scope>
    <source>
        <strain evidence="3">AC99b</strain>
    </source>
</reference>
<dbReference type="Gene3D" id="3.30.70.250">
    <property type="entry name" value="Malonyl-CoA ACP transacylase, ACP-binding"/>
    <property type="match status" value="1"/>
</dbReference>
<sequence length="306" mass="31986">MSLALLCSGQGHQNREMFDLVTVLPQARPILDSASIALGADPADFCRTAPEPALHANREGQILCVTRALAIAAALFPTGAPPETFVAGYSVGEVAACGLASIWSTNETLMITERRARAMDAASGSNDQLCYLRGLSRPAVERLAGRFDCALAIVNPGLLFIVGGLRSSIDAFCAAALEDGAAKAAPMPIYVASHTPRLAAAVAPFLDALAAVAPKPPSLRLVSATGPALVTNPSIVLNGLARQLTDTIDWAAVLEILAERGVTQILEFGPGHALAEMAAATLPWAKVRAVDDFRSIEGIRQWLGTQ</sequence>
<dbReference type="OrthoDB" id="9808564at2"/>
<dbReference type="SUPFAM" id="SSF52151">
    <property type="entry name" value="FabD/lysophospholipase-like"/>
    <property type="match status" value="1"/>
</dbReference>
<dbReference type="EMBL" id="QMBP01000001">
    <property type="protein sequence ID" value="RAZ92361.1"/>
    <property type="molecule type" value="Genomic_DNA"/>
</dbReference>
<dbReference type="AlphaFoldDB" id="A0A330HUN7"/>
<dbReference type="InterPro" id="IPR016035">
    <property type="entry name" value="Acyl_Trfase/lysoPLipase"/>
</dbReference>
<keyword evidence="3" id="KW-1185">Reference proteome</keyword>
<dbReference type="GO" id="GO:0004314">
    <property type="term" value="F:[acyl-carrier-protein] S-malonyltransferase activity"/>
    <property type="evidence" value="ECO:0007669"/>
    <property type="project" value="TreeGrafter"/>
</dbReference>
<accession>A0A330HUN7</accession>
<dbReference type="PANTHER" id="PTHR42681:SF6">
    <property type="entry name" value="BLL0263 PROTEIN"/>
    <property type="match status" value="1"/>
</dbReference>
<dbReference type="GO" id="GO:0005829">
    <property type="term" value="C:cytosol"/>
    <property type="evidence" value="ECO:0007669"/>
    <property type="project" value="TreeGrafter"/>
</dbReference>
<proteinExistence type="predicted"/>
<dbReference type="InterPro" id="IPR001227">
    <property type="entry name" value="Ac_transferase_dom_sf"/>
</dbReference>
<gene>
    <name evidence="2" type="ORF">DPM33_00035</name>
</gene>
<feature type="domain" description="Malonyl-CoA:ACP transacylase (MAT)" evidence="1">
    <location>
        <begin position="6"/>
        <end position="296"/>
    </location>
</feature>
<evidence type="ECO:0000313" key="3">
    <source>
        <dbReference type="Proteomes" id="UP000251558"/>
    </source>
</evidence>
<dbReference type="RefSeq" id="WP_112094889.1">
    <property type="nucleotide sequence ID" value="NZ_QMBP01000001.1"/>
</dbReference>
<protein>
    <submittedName>
        <fullName evidence="2">ACP S-malonyltransferase</fullName>
    </submittedName>
</protein>
<dbReference type="PANTHER" id="PTHR42681">
    <property type="entry name" value="MALONYL-COA-ACYL CARRIER PROTEIN TRANSACYLASE, MITOCHONDRIAL"/>
    <property type="match status" value="1"/>
</dbReference>
<dbReference type="InterPro" id="IPR014043">
    <property type="entry name" value="Acyl_transferase_dom"/>
</dbReference>
<dbReference type="GO" id="GO:0006633">
    <property type="term" value="P:fatty acid biosynthetic process"/>
    <property type="evidence" value="ECO:0007669"/>
    <property type="project" value="TreeGrafter"/>
</dbReference>
<dbReference type="InterPro" id="IPR050858">
    <property type="entry name" value="Mal-CoA-ACP_Trans/PKS_FabD"/>
</dbReference>
<dbReference type="SMART" id="SM00827">
    <property type="entry name" value="PKS_AT"/>
    <property type="match status" value="1"/>
</dbReference>
<evidence type="ECO:0000259" key="1">
    <source>
        <dbReference type="SMART" id="SM00827"/>
    </source>
</evidence>
<keyword evidence="2" id="KW-0808">Transferase</keyword>
<reference evidence="2 3" key="2">
    <citation type="submission" date="2018-07" db="EMBL/GenBank/DDBJ databases">
        <title>Diversity of Mesorhizobium strains in Brazil.</title>
        <authorList>
            <person name="Helene L.C.F."/>
            <person name="Dall'Agnol R."/>
            <person name="Delamuta J.R.M."/>
            <person name="Hungria M."/>
        </authorList>
    </citation>
    <scope>NUCLEOTIDE SEQUENCE [LARGE SCALE GENOMIC DNA]</scope>
    <source>
        <strain evidence="2 3">AC99b</strain>
    </source>
</reference>
<comment type="caution">
    <text evidence="2">The sequence shown here is derived from an EMBL/GenBank/DDBJ whole genome shotgun (WGS) entry which is preliminary data.</text>
</comment>
<dbReference type="Proteomes" id="UP000251558">
    <property type="component" value="Unassembled WGS sequence"/>
</dbReference>